<dbReference type="EMBL" id="QYYH01000015">
    <property type="protein sequence ID" value="RJY18802.1"/>
    <property type="molecule type" value="Genomic_DNA"/>
</dbReference>
<dbReference type="PANTHER" id="PTHR11820">
    <property type="entry name" value="ACYLPYRUVASE"/>
    <property type="match status" value="1"/>
</dbReference>
<gene>
    <name evidence="3" type="ORF">D5R81_03805</name>
</gene>
<sequence>MRYQHTDTNGNQLNLPLGKIVCVGRNYVAHAKELNNAVPDEPLLFLKPATAFSPFEFDINSSEASYPLHYELEIAVLIKNTLKNATSEEAEAAICGIGLALDLTYRDLQKALKDKGYPWEKAKAFDASCPTSQFYTGDIKAFNELEITLEINSQLRQHGKTTDMIVDIISLVQYSSCHFTLLPGDIVLTGTPAGVGVLSKGDTLTGKLDDYFMVTTSVK</sequence>
<dbReference type="PANTHER" id="PTHR11820:SF7">
    <property type="entry name" value="ACYLPYRUVASE FAHD1, MITOCHONDRIAL"/>
    <property type="match status" value="1"/>
</dbReference>
<accession>A0A3A6UIB3</accession>
<dbReference type="OrthoDB" id="9805307at2"/>
<dbReference type="InterPro" id="IPR036663">
    <property type="entry name" value="Fumarylacetoacetase_C_sf"/>
</dbReference>
<dbReference type="Pfam" id="PF01557">
    <property type="entry name" value="FAA_hydrolase"/>
    <property type="match status" value="1"/>
</dbReference>
<dbReference type="AlphaFoldDB" id="A0A3A6UIB3"/>
<dbReference type="GO" id="GO:0046872">
    <property type="term" value="F:metal ion binding"/>
    <property type="evidence" value="ECO:0007669"/>
    <property type="project" value="UniProtKB-KW"/>
</dbReference>
<dbReference type="Proteomes" id="UP000273022">
    <property type="component" value="Unassembled WGS sequence"/>
</dbReference>
<evidence type="ECO:0000313" key="4">
    <source>
        <dbReference type="Proteomes" id="UP000273022"/>
    </source>
</evidence>
<organism evidence="3 4">
    <name type="scientific">Parashewanella spongiae</name>
    <dbReference type="NCBI Taxonomy" id="342950"/>
    <lineage>
        <taxon>Bacteria</taxon>
        <taxon>Pseudomonadati</taxon>
        <taxon>Pseudomonadota</taxon>
        <taxon>Gammaproteobacteria</taxon>
        <taxon>Alteromonadales</taxon>
        <taxon>Shewanellaceae</taxon>
        <taxon>Parashewanella</taxon>
    </lineage>
</organism>
<dbReference type="SUPFAM" id="SSF56529">
    <property type="entry name" value="FAH"/>
    <property type="match status" value="1"/>
</dbReference>
<reference evidence="3 4" key="1">
    <citation type="submission" date="2018-09" db="EMBL/GenBank/DDBJ databases">
        <title>Phylogeny of the Shewanellaceae, and recommendation for two new genera, Pseudoshewanella and Parashewanella.</title>
        <authorList>
            <person name="Wang G."/>
        </authorList>
    </citation>
    <scope>NUCLEOTIDE SEQUENCE [LARGE SCALE GENOMIC DNA]</scope>
    <source>
        <strain evidence="3 4">KCTC 22492</strain>
    </source>
</reference>
<dbReference type="GO" id="GO:0018773">
    <property type="term" value="F:acetylpyruvate hydrolase activity"/>
    <property type="evidence" value="ECO:0007669"/>
    <property type="project" value="TreeGrafter"/>
</dbReference>
<comment type="caution">
    <text evidence="3">The sequence shown here is derived from an EMBL/GenBank/DDBJ whole genome shotgun (WGS) entry which is preliminary data.</text>
</comment>
<name>A0A3A6UIB3_9GAMM</name>
<dbReference type="RefSeq" id="WP_121852327.1">
    <property type="nucleotide sequence ID" value="NZ_CP037952.1"/>
</dbReference>
<evidence type="ECO:0000256" key="1">
    <source>
        <dbReference type="ARBA" id="ARBA00022723"/>
    </source>
</evidence>
<dbReference type="NCBIfam" id="NF007967">
    <property type="entry name" value="PRK10691.1"/>
    <property type="match status" value="1"/>
</dbReference>
<protein>
    <submittedName>
        <fullName evidence="3">Fumarylacetoacetate hydrolase family protein</fullName>
    </submittedName>
</protein>
<dbReference type="Gene3D" id="3.90.850.10">
    <property type="entry name" value="Fumarylacetoacetase-like, C-terminal domain"/>
    <property type="match status" value="1"/>
</dbReference>
<keyword evidence="1" id="KW-0479">Metal-binding</keyword>
<evidence type="ECO:0000313" key="3">
    <source>
        <dbReference type="EMBL" id="RJY18802.1"/>
    </source>
</evidence>
<evidence type="ECO:0000259" key="2">
    <source>
        <dbReference type="Pfam" id="PF01557"/>
    </source>
</evidence>
<feature type="domain" description="Fumarylacetoacetase-like C-terminal" evidence="2">
    <location>
        <begin position="19"/>
        <end position="205"/>
    </location>
</feature>
<keyword evidence="3" id="KW-0378">Hydrolase</keyword>
<proteinExistence type="predicted"/>
<dbReference type="InterPro" id="IPR011234">
    <property type="entry name" value="Fumarylacetoacetase-like_C"/>
</dbReference>
<keyword evidence="4" id="KW-1185">Reference proteome</keyword>